<dbReference type="InterPro" id="IPR022002">
    <property type="entry name" value="ChsH2_Znr"/>
</dbReference>
<evidence type="ECO:0000313" key="3">
    <source>
        <dbReference type="EMBL" id="CAB4589136.1"/>
    </source>
</evidence>
<dbReference type="InterPro" id="IPR002878">
    <property type="entry name" value="ChsH2_C"/>
</dbReference>
<dbReference type="PANTHER" id="PTHR34075:SF5">
    <property type="entry name" value="BLR3430 PROTEIN"/>
    <property type="match status" value="1"/>
</dbReference>
<dbReference type="Pfam" id="PF01796">
    <property type="entry name" value="OB_ChsH2_C"/>
    <property type="match status" value="1"/>
</dbReference>
<evidence type="ECO:0000259" key="2">
    <source>
        <dbReference type="Pfam" id="PF12172"/>
    </source>
</evidence>
<sequence length="141" mass="15286">MSQVPVTEGVFTWPSDSPQLIGSRCVACGNHMFPVQQGCPKCTAAETEQVLLARRGTLWTWTVQGFPPKAPPYAGNTDPKTFEAFGVGYVELPGQLKIEARLTEADPEKLRIGMEMEMVIVPLSTDADGNEIVTFAFAPVA</sequence>
<feature type="domain" description="ChsH2 rubredoxin-like zinc ribbon" evidence="2">
    <location>
        <begin position="17"/>
        <end position="45"/>
    </location>
</feature>
<dbReference type="PANTHER" id="PTHR34075">
    <property type="entry name" value="BLR3430 PROTEIN"/>
    <property type="match status" value="1"/>
</dbReference>
<reference evidence="3" key="1">
    <citation type="submission" date="2020-05" db="EMBL/GenBank/DDBJ databases">
        <authorList>
            <person name="Chiriac C."/>
            <person name="Salcher M."/>
            <person name="Ghai R."/>
            <person name="Kavagutti S V."/>
        </authorList>
    </citation>
    <scope>NUCLEOTIDE SEQUENCE</scope>
</reference>
<dbReference type="InterPro" id="IPR052513">
    <property type="entry name" value="Thioester_dehydratase-like"/>
</dbReference>
<protein>
    <submittedName>
        <fullName evidence="3">Unannotated protein</fullName>
    </submittedName>
</protein>
<name>A0A6J6FJG8_9ZZZZ</name>
<dbReference type="SUPFAM" id="SSF50249">
    <property type="entry name" value="Nucleic acid-binding proteins"/>
    <property type="match status" value="1"/>
</dbReference>
<feature type="domain" description="ChsH2 C-terminal OB-fold" evidence="1">
    <location>
        <begin position="50"/>
        <end position="120"/>
    </location>
</feature>
<gene>
    <name evidence="3" type="ORF">UFOPK1722_01542</name>
</gene>
<dbReference type="InterPro" id="IPR012340">
    <property type="entry name" value="NA-bd_OB-fold"/>
</dbReference>
<proteinExistence type="predicted"/>
<evidence type="ECO:0000259" key="1">
    <source>
        <dbReference type="Pfam" id="PF01796"/>
    </source>
</evidence>
<accession>A0A6J6FJG8</accession>
<dbReference type="Gene3D" id="6.10.30.10">
    <property type="match status" value="1"/>
</dbReference>
<dbReference type="EMBL" id="CAEZTS010000161">
    <property type="protein sequence ID" value="CAB4589136.1"/>
    <property type="molecule type" value="Genomic_DNA"/>
</dbReference>
<organism evidence="3">
    <name type="scientific">freshwater metagenome</name>
    <dbReference type="NCBI Taxonomy" id="449393"/>
    <lineage>
        <taxon>unclassified sequences</taxon>
        <taxon>metagenomes</taxon>
        <taxon>ecological metagenomes</taxon>
    </lineage>
</organism>
<dbReference type="Pfam" id="PF12172">
    <property type="entry name" value="zf-ChsH2"/>
    <property type="match status" value="1"/>
</dbReference>
<dbReference type="AlphaFoldDB" id="A0A6J6FJG8"/>